<proteinExistence type="predicted"/>
<dbReference type="EMBL" id="SFBI01000084">
    <property type="protein sequence ID" value="TRU38056.1"/>
    <property type="molecule type" value="Genomic_DNA"/>
</dbReference>
<evidence type="ECO:0000313" key="2">
    <source>
        <dbReference type="EMBL" id="TRU38056.1"/>
    </source>
</evidence>
<sequence length="65" mass="7256">MVIPSMFCKQPRKKEPRTVLNAIPHNKPTYIGLAEKVWAKHSDRKSPVSPIGYCPNASPLQDAGR</sequence>
<organism evidence="2 3">
    <name type="scientific">Microcystis aeruginosa Ma_MB_S_20031200_S102</name>
    <dbReference type="NCBI Taxonomy" id="2486254"/>
    <lineage>
        <taxon>Bacteria</taxon>
        <taxon>Bacillati</taxon>
        <taxon>Cyanobacteriota</taxon>
        <taxon>Cyanophyceae</taxon>
        <taxon>Oscillatoriophycideae</taxon>
        <taxon>Chroococcales</taxon>
        <taxon>Microcystaceae</taxon>
        <taxon>Microcystis</taxon>
    </lineage>
</organism>
<evidence type="ECO:0000256" key="1">
    <source>
        <dbReference type="SAM" id="MobiDB-lite"/>
    </source>
</evidence>
<accession>A0A552EUB2</accession>
<reference evidence="2 3" key="1">
    <citation type="submission" date="2019-01" db="EMBL/GenBank/DDBJ databases">
        <title>Coherence of Microcystis species and biogeography revealed through population genomics.</title>
        <authorList>
            <person name="Perez-Carrascal O.M."/>
            <person name="Terrat Y."/>
            <person name="Giani A."/>
            <person name="Fortin N."/>
            <person name="Tromas N."/>
            <person name="Shapiro B.J."/>
        </authorList>
    </citation>
    <scope>NUCLEOTIDE SEQUENCE [LARGE SCALE GENOMIC DNA]</scope>
    <source>
        <strain evidence="2">Ma_MB_S_20031200_S102</strain>
    </source>
</reference>
<comment type="caution">
    <text evidence="2">The sequence shown here is derived from an EMBL/GenBank/DDBJ whole genome shotgun (WGS) entry which is preliminary data.</text>
</comment>
<protein>
    <submittedName>
        <fullName evidence="2">Uncharacterized protein</fullName>
    </submittedName>
</protein>
<gene>
    <name evidence="2" type="ORF">EWV92_09035</name>
</gene>
<dbReference type="AlphaFoldDB" id="A0A552EUB2"/>
<name>A0A552EUB2_MICAE</name>
<dbReference type="Proteomes" id="UP000317708">
    <property type="component" value="Unassembled WGS sequence"/>
</dbReference>
<feature type="region of interest" description="Disordered" evidence="1">
    <location>
        <begin position="44"/>
        <end position="65"/>
    </location>
</feature>
<evidence type="ECO:0000313" key="3">
    <source>
        <dbReference type="Proteomes" id="UP000317708"/>
    </source>
</evidence>